<accession>A0ABV3QAW0</accession>
<evidence type="ECO:0000313" key="3">
    <source>
        <dbReference type="EMBL" id="MEW9570974.1"/>
    </source>
</evidence>
<evidence type="ECO:0000256" key="2">
    <source>
        <dbReference type="ARBA" id="ARBA00022723"/>
    </source>
</evidence>
<keyword evidence="4" id="KW-1185">Reference proteome</keyword>
<dbReference type="Proteomes" id="UP001556220">
    <property type="component" value="Unassembled WGS sequence"/>
</dbReference>
<comment type="caution">
    <text evidence="3">The sequence shown here is derived from an EMBL/GenBank/DDBJ whole genome shotgun (WGS) entry which is preliminary data.</text>
</comment>
<dbReference type="Gene3D" id="1.20.120.450">
    <property type="entry name" value="dinb family like domain"/>
    <property type="match status" value="1"/>
</dbReference>
<gene>
    <name evidence="3" type="ORF">ABQJ54_04370</name>
</gene>
<protein>
    <submittedName>
        <fullName evidence="3">DinB family protein</fullName>
    </submittedName>
</protein>
<dbReference type="InterPro" id="IPR034660">
    <property type="entry name" value="DinB/YfiT-like"/>
</dbReference>
<dbReference type="Pfam" id="PF05163">
    <property type="entry name" value="DinB"/>
    <property type="match status" value="1"/>
</dbReference>
<comment type="similarity">
    <text evidence="1">Belongs to the DinB family.</text>
</comment>
<proteinExistence type="inferred from homology"/>
<dbReference type="RefSeq" id="WP_367853042.1">
    <property type="nucleotide sequence ID" value="NZ_JBFOHK010000001.1"/>
</dbReference>
<evidence type="ECO:0000313" key="4">
    <source>
        <dbReference type="Proteomes" id="UP001556220"/>
    </source>
</evidence>
<dbReference type="SUPFAM" id="SSF109854">
    <property type="entry name" value="DinB/YfiT-like putative metalloenzymes"/>
    <property type="match status" value="1"/>
</dbReference>
<sequence length="168" mass="18761">MFASLFAYKAWANAQMLEAMTAIDGDRHAEQRRKAIRVMNHTFVVDRIFAAHLLGEPHPYTATNTGETPELPALTASIRASDAWLVDYARELPAERMDERIRFHFTDGKAGEMSRAEMLQHLIVHGAYHRGAVGQILDALSLPRPADTINVYLHAAEPWRREQGGAAG</sequence>
<dbReference type="EMBL" id="JBFOHK010000001">
    <property type="protein sequence ID" value="MEW9570974.1"/>
    <property type="molecule type" value="Genomic_DNA"/>
</dbReference>
<dbReference type="PANTHER" id="PTHR37302">
    <property type="entry name" value="SLR1116 PROTEIN"/>
    <property type="match status" value="1"/>
</dbReference>
<organism evidence="3 4">
    <name type="scientific">Rhodanobacter lycopersici</name>
    <dbReference type="NCBI Taxonomy" id="3162487"/>
    <lineage>
        <taxon>Bacteria</taxon>
        <taxon>Pseudomonadati</taxon>
        <taxon>Pseudomonadota</taxon>
        <taxon>Gammaproteobacteria</taxon>
        <taxon>Lysobacterales</taxon>
        <taxon>Rhodanobacteraceae</taxon>
        <taxon>Rhodanobacter</taxon>
    </lineage>
</organism>
<evidence type="ECO:0000256" key="1">
    <source>
        <dbReference type="ARBA" id="ARBA00008635"/>
    </source>
</evidence>
<keyword evidence="2" id="KW-0479">Metal-binding</keyword>
<name>A0ABV3QAW0_9GAMM</name>
<dbReference type="InterPro" id="IPR007837">
    <property type="entry name" value="DinB"/>
</dbReference>
<reference evidence="3 4" key="1">
    <citation type="submission" date="2024-06" db="EMBL/GenBank/DDBJ databases">
        <authorList>
            <person name="Woo H."/>
        </authorList>
    </citation>
    <scope>NUCLEOTIDE SEQUENCE [LARGE SCALE GENOMIC DNA]</scope>
    <source>
        <strain evidence="3 4">Si-c</strain>
    </source>
</reference>
<dbReference type="PANTHER" id="PTHR37302:SF1">
    <property type="entry name" value="PROTEIN DINB"/>
    <property type="match status" value="1"/>
</dbReference>